<dbReference type="Pfam" id="PF02311">
    <property type="entry name" value="AraC_binding"/>
    <property type="match status" value="1"/>
</dbReference>
<dbReference type="SUPFAM" id="SSF46689">
    <property type="entry name" value="Homeodomain-like"/>
    <property type="match status" value="2"/>
</dbReference>
<feature type="transmembrane region" description="Helical" evidence="4">
    <location>
        <begin position="20"/>
        <end position="39"/>
    </location>
</feature>
<dbReference type="PROSITE" id="PS01124">
    <property type="entry name" value="HTH_ARAC_FAMILY_2"/>
    <property type="match status" value="1"/>
</dbReference>
<proteinExistence type="predicted"/>
<keyword evidence="4" id="KW-1133">Transmembrane helix</keyword>
<dbReference type="EMBL" id="VDCQ01000009">
    <property type="protein sequence ID" value="TNJ66648.1"/>
    <property type="molecule type" value="Genomic_DNA"/>
</dbReference>
<dbReference type="InterPro" id="IPR037923">
    <property type="entry name" value="HTH-like"/>
</dbReference>
<keyword evidence="4" id="KW-0812">Transmembrane</keyword>
<keyword evidence="1" id="KW-0805">Transcription regulation</keyword>
<dbReference type="SMART" id="SM00342">
    <property type="entry name" value="HTH_ARAC"/>
    <property type="match status" value="1"/>
</dbReference>
<protein>
    <submittedName>
        <fullName evidence="6">Helix-turn-helix domain-containing protein</fullName>
    </submittedName>
</protein>
<dbReference type="GO" id="GO:0043565">
    <property type="term" value="F:sequence-specific DNA binding"/>
    <property type="evidence" value="ECO:0007669"/>
    <property type="project" value="InterPro"/>
</dbReference>
<dbReference type="InterPro" id="IPR009057">
    <property type="entry name" value="Homeodomain-like_sf"/>
</dbReference>
<dbReference type="OrthoDB" id="9809338at2"/>
<dbReference type="PANTHER" id="PTHR43280">
    <property type="entry name" value="ARAC-FAMILY TRANSCRIPTIONAL REGULATOR"/>
    <property type="match status" value="1"/>
</dbReference>
<evidence type="ECO:0000256" key="1">
    <source>
        <dbReference type="ARBA" id="ARBA00023015"/>
    </source>
</evidence>
<dbReference type="InterPro" id="IPR018060">
    <property type="entry name" value="HTH_AraC"/>
</dbReference>
<gene>
    <name evidence="6" type="ORF">FE784_08760</name>
</gene>
<evidence type="ECO:0000259" key="5">
    <source>
        <dbReference type="PROSITE" id="PS01124"/>
    </source>
</evidence>
<dbReference type="InterPro" id="IPR020449">
    <property type="entry name" value="Tscrpt_reg_AraC-type_HTH"/>
</dbReference>
<sequence>MRQIDASLPWKGTARFRLSPLVYCSVTILTSAIMVIDAAERRRRTAMLFVDTLRRPIELLFVADRGAPYKEVFHFHPFVELFYVHEGSGQVIVDQRVYEAGPGTLLFFRPFQPHYQQMQIKPEQPYIRSLFRYNPGYFAEYLKPFPALYRFHDELSRSAEVLHVQQGPVFAQLDGFIRDARLWFGAHYANGDLEQNALFLLSLFQRIQPLWQFGGSTAMRQPTSDPFVVRVLEWIDEHHGEPFQLETLAKAVHLSPKYLSNLFRKTTGKTITDFLTIRRLKHASQLLQTTALSVQEVSERSGFSNCSYFCHTFRKYAGMTPGQFRSQPLVPD</sequence>
<dbReference type="Pfam" id="PF12833">
    <property type="entry name" value="HTH_18"/>
    <property type="match status" value="1"/>
</dbReference>
<dbReference type="PROSITE" id="PS00041">
    <property type="entry name" value="HTH_ARAC_FAMILY_1"/>
    <property type="match status" value="1"/>
</dbReference>
<evidence type="ECO:0000256" key="3">
    <source>
        <dbReference type="ARBA" id="ARBA00023163"/>
    </source>
</evidence>
<dbReference type="GO" id="GO:0003700">
    <property type="term" value="F:DNA-binding transcription factor activity"/>
    <property type="evidence" value="ECO:0007669"/>
    <property type="project" value="InterPro"/>
</dbReference>
<dbReference type="InterPro" id="IPR014710">
    <property type="entry name" value="RmlC-like_jellyroll"/>
</dbReference>
<dbReference type="InterPro" id="IPR018062">
    <property type="entry name" value="HTH_AraC-typ_CS"/>
</dbReference>
<dbReference type="Gene3D" id="1.10.10.60">
    <property type="entry name" value="Homeodomain-like"/>
    <property type="match status" value="2"/>
</dbReference>
<dbReference type="SUPFAM" id="SSF51215">
    <property type="entry name" value="Regulatory protein AraC"/>
    <property type="match status" value="1"/>
</dbReference>
<dbReference type="Proteomes" id="UP000307943">
    <property type="component" value="Unassembled WGS sequence"/>
</dbReference>
<evidence type="ECO:0000256" key="2">
    <source>
        <dbReference type="ARBA" id="ARBA00023125"/>
    </source>
</evidence>
<comment type="caution">
    <text evidence="6">The sequence shown here is derived from an EMBL/GenBank/DDBJ whole genome shotgun (WGS) entry which is preliminary data.</text>
</comment>
<dbReference type="Gene3D" id="2.60.120.10">
    <property type="entry name" value="Jelly Rolls"/>
    <property type="match status" value="1"/>
</dbReference>
<organism evidence="6 7">
    <name type="scientific">Paenibacillus hemerocallicola</name>
    <dbReference type="NCBI Taxonomy" id="1172614"/>
    <lineage>
        <taxon>Bacteria</taxon>
        <taxon>Bacillati</taxon>
        <taxon>Bacillota</taxon>
        <taxon>Bacilli</taxon>
        <taxon>Bacillales</taxon>
        <taxon>Paenibacillaceae</taxon>
        <taxon>Paenibacillus</taxon>
    </lineage>
</organism>
<feature type="domain" description="HTH araC/xylS-type" evidence="5">
    <location>
        <begin position="229"/>
        <end position="327"/>
    </location>
</feature>
<keyword evidence="7" id="KW-1185">Reference proteome</keyword>
<reference evidence="6 7" key="1">
    <citation type="submission" date="2019-05" db="EMBL/GenBank/DDBJ databases">
        <title>We sequenced the genome of Paenibacillus hemerocallicola KCTC 33185 for further insight into its adaptation and study the phylogeny of Paenibacillus.</title>
        <authorList>
            <person name="Narsing Rao M.P."/>
        </authorList>
    </citation>
    <scope>NUCLEOTIDE SEQUENCE [LARGE SCALE GENOMIC DNA]</scope>
    <source>
        <strain evidence="6 7">KCTC 33185</strain>
    </source>
</reference>
<keyword evidence="3" id="KW-0804">Transcription</keyword>
<keyword evidence="2" id="KW-0238">DNA-binding</keyword>
<keyword evidence="4" id="KW-0472">Membrane</keyword>
<accession>A0A5C4TC47</accession>
<name>A0A5C4TC47_9BACL</name>
<evidence type="ECO:0000313" key="6">
    <source>
        <dbReference type="EMBL" id="TNJ66648.1"/>
    </source>
</evidence>
<dbReference type="InterPro" id="IPR003313">
    <property type="entry name" value="AraC-bd"/>
</dbReference>
<evidence type="ECO:0000313" key="7">
    <source>
        <dbReference type="Proteomes" id="UP000307943"/>
    </source>
</evidence>
<dbReference type="PRINTS" id="PR00032">
    <property type="entry name" value="HTHARAC"/>
</dbReference>
<dbReference type="AlphaFoldDB" id="A0A5C4TC47"/>
<evidence type="ECO:0000256" key="4">
    <source>
        <dbReference type="SAM" id="Phobius"/>
    </source>
</evidence>
<dbReference type="PANTHER" id="PTHR43280:SF2">
    <property type="entry name" value="HTH-TYPE TRANSCRIPTIONAL REGULATOR EXSA"/>
    <property type="match status" value="1"/>
</dbReference>